<proteinExistence type="predicted"/>
<evidence type="ECO:0000313" key="2">
    <source>
        <dbReference type="Proteomes" id="UP001517388"/>
    </source>
</evidence>
<dbReference type="Proteomes" id="UP001517388">
    <property type="component" value="Unassembled WGS sequence"/>
</dbReference>
<protein>
    <submittedName>
        <fullName evidence="1">Uncharacterized protein</fullName>
    </submittedName>
</protein>
<keyword evidence="2" id="KW-1185">Reference proteome</keyword>
<gene>
    <name evidence="1" type="ORF">FJR39_24790</name>
</gene>
<organism evidence="1 2">
    <name type="scientific">Dolichospermum flos-aquae UHCC 0037</name>
    <dbReference type="NCBI Taxonomy" id="2590026"/>
    <lineage>
        <taxon>Bacteria</taxon>
        <taxon>Bacillati</taxon>
        <taxon>Cyanobacteriota</taxon>
        <taxon>Cyanophyceae</taxon>
        <taxon>Nostocales</taxon>
        <taxon>Aphanizomenonaceae</taxon>
        <taxon>Dolichospermum</taxon>
    </lineage>
</organism>
<reference evidence="2" key="1">
    <citation type="journal article" date="2020" name="Toxins">
        <title>Phylogenomic Analysis of Secondary Metabolism in the Toxic Cyanobacterial Genera Anabaena, Dolichospermum and Aphanizomenon.</title>
        <authorList>
            <person name="Oesterholm J."/>
            <person name="Popin R.V."/>
            <person name="Fewer D.P."/>
            <person name="Sivonen K."/>
        </authorList>
    </citation>
    <scope>NUCLEOTIDE SEQUENCE [LARGE SCALE GENOMIC DNA]</scope>
    <source>
        <strain evidence="2">UHCC 0037</strain>
    </source>
</reference>
<dbReference type="EMBL" id="VILF01000007">
    <property type="protein sequence ID" value="MTJ46144.1"/>
    <property type="molecule type" value="Genomic_DNA"/>
</dbReference>
<sequence>MLSRSIRNAIEIIKTKTKTNQNSDLLQFIDISSNEQIVKELITELNNANLSRMVDIIYNVLTYNQHLNKTLINNAIILTGKLYQFSQYISSNKLFSDLELQFNNASKNPNLSGLLNEYLQCLARLAINEELQRKYFNLFNTQYNIENSQYLWGYGRILLWYYNFNYFHSSASVLSYKDNFTKIMNYLLTKDSIIFKEQYKQNAFLSLIYLLTFCKHDSGFCQKDSTEFLLAKQVIGHFKKDRIILNTVSKETPLNYYFQEMIEGRSTADGIANLLQG</sequence>
<accession>A0ACC7SEG4</accession>
<evidence type="ECO:0000313" key="1">
    <source>
        <dbReference type="EMBL" id="MTJ46144.1"/>
    </source>
</evidence>
<name>A0ACC7SEG4_DOLFA</name>
<comment type="caution">
    <text evidence="1">The sequence shown here is derived from an EMBL/GenBank/DDBJ whole genome shotgun (WGS) entry which is preliminary data.</text>
</comment>